<proteinExistence type="predicted"/>
<feature type="transmembrane region" description="Helical" evidence="2">
    <location>
        <begin position="149"/>
        <end position="169"/>
    </location>
</feature>
<dbReference type="RefSeq" id="WP_006548502.1">
    <property type="nucleotide sequence ID" value="NZ_CP136961.1"/>
</dbReference>
<accession>A0A2I1KT42</accession>
<feature type="region of interest" description="Disordered" evidence="1">
    <location>
        <begin position="1"/>
        <end position="143"/>
    </location>
</feature>
<protein>
    <submittedName>
        <fullName evidence="3">Uncharacterized protein</fullName>
    </submittedName>
</protein>
<evidence type="ECO:0000313" key="3">
    <source>
        <dbReference type="EMBL" id="PKY98791.1"/>
    </source>
</evidence>
<dbReference type="GeneID" id="81708323"/>
<gene>
    <name evidence="3" type="ORF">CYJ26_05170</name>
</gene>
<sequence length="201" mass="20370">MTSPTQPMSAPSPADLPTTVMSPEDAEAAAEKTPQVTEVLPGAAPTEALPTTAATEQLSQAGWSAPATADDLAPTDPLEAIRSTRPWPGARSGEEAGRASAISASSAEQARSLGANPQDPEVVWSGSSLARGPEAEEPARRSGPRPGTLLWGLILVTIGVVLLATGLGLRIDPVSAAIVLLAAAGAALLVIAVLPKRRPAR</sequence>
<dbReference type="EMBL" id="PKHA01000004">
    <property type="protein sequence ID" value="PKY98791.1"/>
    <property type="molecule type" value="Genomic_DNA"/>
</dbReference>
<keyword evidence="2" id="KW-1133">Transmembrane helix</keyword>
<organism evidence="3 4">
    <name type="scientific">Actinomyces urogenitalis</name>
    <dbReference type="NCBI Taxonomy" id="103621"/>
    <lineage>
        <taxon>Bacteria</taxon>
        <taxon>Bacillati</taxon>
        <taxon>Actinomycetota</taxon>
        <taxon>Actinomycetes</taxon>
        <taxon>Actinomycetales</taxon>
        <taxon>Actinomycetaceae</taxon>
        <taxon>Actinomyces</taxon>
    </lineage>
</organism>
<keyword evidence="2" id="KW-0812">Transmembrane</keyword>
<evidence type="ECO:0000256" key="1">
    <source>
        <dbReference type="SAM" id="MobiDB-lite"/>
    </source>
</evidence>
<comment type="caution">
    <text evidence="3">The sequence shown here is derived from an EMBL/GenBank/DDBJ whole genome shotgun (WGS) entry which is preliminary data.</text>
</comment>
<evidence type="ECO:0000256" key="2">
    <source>
        <dbReference type="SAM" id="Phobius"/>
    </source>
</evidence>
<feature type="compositionally biased region" description="Low complexity" evidence="1">
    <location>
        <begin position="65"/>
        <end position="78"/>
    </location>
</feature>
<feature type="compositionally biased region" description="Low complexity" evidence="1">
    <location>
        <begin position="43"/>
        <end position="56"/>
    </location>
</feature>
<reference evidence="3 4" key="1">
    <citation type="submission" date="2017-12" db="EMBL/GenBank/DDBJ databases">
        <title>Phylogenetic diversity of female urinary microbiome.</title>
        <authorList>
            <person name="Thomas-White K."/>
            <person name="Wolfe A.J."/>
        </authorList>
    </citation>
    <scope>NUCLEOTIDE SEQUENCE [LARGE SCALE GENOMIC DNA]</scope>
    <source>
        <strain evidence="3 4">UMB0319</strain>
    </source>
</reference>
<evidence type="ECO:0000313" key="4">
    <source>
        <dbReference type="Proteomes" id="UP000234778"/>
    </source>
</evidence>
<dbReference type="Proteomes" id="UP000234778">
    <property type="component" value="Unassembled WGS sequence"/>
</dbReference>
<name>A0A2I1KT42_9ACTO</name>
<dbReference type="AlphaFoldDB" id="A0A2I1KT42"/>
<feature type="transmembrane region" description="Helical" evidence="2">
    <location>
        <begin position="175"/>
        <end position="194"/>
    </location>
</feature>
<keyword evidence="2" id="KW-0472">Membrane</keyword>
<feature type="compositionally biased region" description="Low complexity" evidence="1">
    <location>
        <begin position="98"/>
        <end position="112"/>
    </location>
</feature>